<evidence type="ECO:0000313" key="2">
    <source>
        <dbReference type="Proteomes" id="UP000003289"/>
    </source>
</evidence>
<evidence type="ECO:0000313" key="1">
    <source>
        <dbReference type="EMBL" id="AFQ97167.1"/>
    </source>
</evidence>
<proteinExistence type="predicted"/>
<organism evidence="1 2">
    <name type="scientific">Aeromonas phage Aes508</name>
    <dbReference type="NCBI Taxonomy" id="1198013"/>
    <lineage>
        <taxon>Viruses</taxon>
        <taxon>Duplodnaviria</taxon>
        <taxon>Heunggongvirae</taxon>
        <taxon>Uroviricota</taxon>
        <taxon>Caudoviricetes</taxon>
        <taxon>Pantevenvirales</taxon>
        <taxon>Straboviridae</taxon>
        <taxon>Tulanevirus</taxon>
        <taxon>Tulanevirus aes508</taxon>
    </lineage>
</organism>
<reference evidence="1 2" key="1">
    <citation type="submission" date="2011-07" db="EMBL/GenBank/DDBJ databases">
        <title>Aeromonas salmonicida phage Aes508 complete genome.</title>
        <authorList>
            <person name="Petrov V.M."/>
            <person name="Ratnayaka S."/>
            <person name="Karam J.D."/>
        </authorList>
    </citation>
    <scope>NUCLEOTIDE SEQUENCE [LARGE SCALE GENOMIC DNA]</scope>
</reference>
<dbReference type="EMBL" id="JN377894">
    <property type="protein sequence ID" value="AFQ97167.1"/>
    <property type="molecule type" value="Genomic_DNA"/>
</dbReference>
<gene>
    <name evidence="1" type="ORF">Aes508_085</name>
</gene>
<dbReference type="Proteomes" id="UP000003289">
    <property type="component" value="Segment"/>
</dbReference>
<keyword evidence="2" id="KW-1185">Reference proteome</keyword>
<protein>
    <submittedName>
        <fullName evidence="1">Putative phage protein</fullName>
    </submittedName>
</protein>
<dbReference type="RefSeq" id="YP_007010774.1">
    <property type="nucleotide sequence ID" value="NC_019543.1"/>
</dbReference>
<name>J7KIA9_9CAUD</name>
<sequence length="57" mass="6096">MQKQLKMGIMAAFVAALSGCGEQQSDTFSYNGLGGEPTSTVTATSAERCRGFGYQRR</sequence>
<dbReference type="PROSITE" id="PS51257">
    <property type="entry name" value="PROKAR_LIPOPROTEIN"/>
    <property type="match status" value="1"/>
</dbReference>
<dbReference type="KEGG" id="vg:14016952"/>
<dbReference type="GeneID" id="14016952"/>
<accession>J7KIA9</accession>